<evidence type="ECO:0000313" key="3">
    <source>
        <dbReference type="Proteomes" id="UP000027222"/>
    </source>
</evidence>
<evidence type="ECO:0000313" key="2">
    <source>
        <dbReference type="EMBL" id="KDR84416.1"/>
    </source>
</evidence>
<keyword evidence="1" id="KW-0812">Transmembrane</keyword>
<feature type="transmembrane region" description="Helical" evidence="1">
    <location>
        <begin position="120"/>
        <end position="143"/>
    </location>
</feature>
<gene>
    <name evidence="2" type="ORF">GALMADRAFT_237272</name>
</gene>
<name>A0A067TMM9_GALM3</name>
<keyword evidence="1" id="KW-0472">Membrane</keyword>
<protein>
    <submittedName>
        <fullName evidence="2">Uncharacterized protein</fullName>
    </submittedName>
</protein>
<evidence type="ECO:0000256" key="1">
    <source>
        <dbReference type="SAM" id="Phobius"/>
    </source>
</evidence>
<reference evidence="3" key="1">
    <citation type="journal article" date="2014" name="Proc. Natl. Acad. Sci. U.S.A.">
        <title>Extensive sampling of basidiomycete genomes demonstrates inadequacy of the white-rot/brown-rot paradigm for wood decay fungi.</title>
        <authorList>
            <person name="Riley R."/>
            <person name="Salamov A.A."/>
            <person name="Brown D.W."/>
            <person name="Nagy L.G."/>
            <person name="Floudas D."/>
            <person name="Held B.W."/>
            <person name="Levasseur A."/>
            <person name="Lombard V."/>
            <person name="Morin E."/>
            <person name="Otillar R."/>
            <person name="Lindquist E.A."/>
            <person name="Sun H."/>
            <person name="LaButti K.M."/>
            <person name="Schmutz J."/>
            <person name="Jabbour D."/>
            <person name="Luo H."/>
            <person name="Baker S.E."/>
            <person name="Pisabarro A.G."/>
            <person name="Walton J.D."/>
            <person name="Blanchette R.A."/>
            <person name="Henrissat B."/>
            <person name="Martin F."/>
            <person name="Cullen D."/>
            <person name="Hibbett D.S."/>
            <person name="Grigoriev I.V."/>
        </authorList>
    </citation>
    <scope>NUCLEOTIDE SEQUENCE [LARGE SCALE GENOMIC DNA]</scope>
    <source>
        <strain evidence="3">CBS 339.88</strain>
    </source>
</reference>
<dbReference type="AlphaFoldDB" id="A0A067TMM9"/>
<sequence length="160" mass="18509">MSAVCRINSTACCAVLDRGFLDALFYISETAAKISNADSHKKANVDKAIIRRVIDSFLLDVIAYPEHRDVVFLHPIYPSFPMAKESEAIQTFLPSFAGWRWRIDFAQFISAIKTSQQLHYLYYTVLPCLAMCWSFIWVVRLFMTEEPFAFDRVTDLEHVR</sequence>
<dbReference type="EMBL" id="KL142368">
    <property type="protein sequence ID" value="KDR84416.1"/>
    <property type="molecule type" value="Genomic_DNA"/>
</dbReference>
<accession>A0A067TMM9</accession>
<keyword evidence="3" id="KW-1185">Reference proteome</keyword>
<dbReference type="Proteomes" id="UP000027222">
    <property type="component" value="Unassembled WGS sequence"/>
</dbReference>
<organism evidence="2 3">
    <name type="scientific">Galerina marginata (strain CBS 339.88)</name>
    <dbReference type="NCBI Taxonomy" id="685588"/>
    <lineage>
        <taxon>Eukaryota</taxon>
        <taxon>Fungi</taxon>
        <taxon>Dikarya</taxon>
        <taxon>Basidiomycota</taxon>
        <taxon>Agaricomycotina</taxon>
        <taxon>Agaricomycetes</taxon>
        <taxon>Agaricomycetidae</taxon>
        <taxon>Agaricales</taxon>
        <taxon>Agaricineae</taxon>
        <taxon>Strophariaceae</taxon>
        <taxon>Galerina</taxon>
    </lineage>
</organism>
<proteinExistence type="predicted"/>
<keyword evidence="1" id="KW-1133">Transmembrane helix</keyword>
<dbReference type="HOGENOM" id="CLU_1652265_0_0_1"/>